<accession>A0A8I1WCH1</accession>
<gene>
    <name evidence="2" type="ORF">J5227_08240</name>
</gene>
<dbReference type="EMBL" id="JAGFPW010000005">
    <property type="protein sequence ID" value="MBO3794297.1"/>
    <property type="molecule type" value="Genomic_DNA"/>
</dbReference>
<name>A0A8I1WCH1_BACIU</name>
<feature type="region of interest" description="Disordered" evidence="1">
    <location>
        <begin position="1"/>
        <end position="24"/>
    </location>
</feature>
<comment type="caution">
    <text evidence="2">The sequence shown here is derived from an EMBL/GenBank/DDBJ whole genome shotgun (WGS) entry which is preliminary data.</text>
</comment>
<evidence type="ECO:0000313" key="2">
    <source>
        <dbReference type="EMBL" id="MBO3794297.1"/>
    </source>
</evidence>
<organism evidence="2 3">
    <name type="scientific">Bacillus subtilis</name>
    <dbReference type="NCBI Taxonomy" id="1423"/>
    <lineage>
        <taxon>Bacteria</taxon>
        <taxon>Bacillati</taxon>
        <taxon>Bacillota</taxon>
        <taxon>Bacilli</taxon>
        <taxon>Bacillales</taxon>
        <taxon>Bacillaceae</taxon>
        <taxon>Bacillus</taxon>
    </lineage>
</organism>
<dbReference type="AlphaFoldDB" id="A0A8I1WCH1"/>
<evidence type="ECO:0000256" key="1">
    <source>
        <dbReference type="SAM" id="MobiDB-lite"/>
    </source>
</evidence>
<proteinExistence type="predicted"/>
<evidence type="ECO:0000313" key="3">
    <source>
        <dbReference type="Proteomes" id="UP000665181"/>
    </source>
</evidence>
<dbReference type="Proteomes" id="UP000665181">
    <property type="component" value="Unassembled WGS sequence"/>
</dbReference>
<sequence>MRMPTSKSGGARFRGPTSSHDYNTNEDEKYLELIELYKQSNSTMLTLKEAHQIVLSENAALHDYISMLEERMAGLEKQLEAVNEISVANGQYFKTSFVQDMTTNYPKDFQNDQVTIPRCDIDLQNRFVTIPQINQIPKTHLKDSEGNVTVPSQLKVKVGRTSTKGKVSENNILNAFDGNELSFWRRSVSYDIPSDIPENGEDVIIEIELPTQLVSNLNINTICIAPHPGRGIQIKNVEAQYNNGWESVAGFKQQDISSINSEEYSPRRKWFFPNVPVQKIRITLVQKNSIILGGKTVFTLGAQEIGVYLSMFEPSGGMVLTPFDMEGIYNIESIEHVFINRSAFSYPQNLDHMLERNIFNYDLYVEEPDLTLRPLSNSDWTSQTANRIWIKTHLYPDPNNGVNPCLHAVRLHYTKV</sequence>
<protein>
    <submittedName>
        <fullName evidence="2">Uncharacterized protein</fullName>
    </submittedName>
</protein>
<reference evidence="2" key="1">
    <citation type="submission" date="2021-03" db="EMBL/GenBank/DDBJ databases">
        <title>Isolation of Bacillus subtilis from fermented food sample.</title>
        <authorList>
            <person name="Lakshmanan V."/>
            <person name="Athira K."/>
            <person name="Rajagopal K."/>
        </authorList>
    </citation>
    <scope>NUCLEOTIDE SEQUENCE</scope>
    <source>
        <strain evidence="2">S1</strain>
    </source>
</reference>